<evidence type="ECO:0000256" key="3">
    <source>
        <dbReference type="SAM" id="MobiDB-lite"/>
    </source>
</evidence>
<comment type="subunit">
    <text evidence="2">Monomer. Binds 30S ribosomal subunits, but not 50S ribosomal subunits or 70S ribosomes.</text>
</comment>
<reference evidence="4 5" key="1">
    <citation type="submission" date="2017-10" db="EMBL/GenBank/DDBJ databases">
        <title>Novel microbial diversity and functional potential in the marine mammal oral microbiome.</title>
        <authorList>
            <person name="Dudek N.K."/>
            <person name="Sun C.L."/>
            <person name="Burstein D."/>
            <person name="Kantor R.S."/>
            <person name="Aliaga Goltsman D.S."/>
            <person name="Bik E.M."/>
            <person name="Thomas B.C."/>
            <person name="Banfield J.F."/>
            <person name="Relman D.A."/>
        </authorList>
    </citation>
    <scope>NUCLEOTIDE SEQUENCE [LARGE SCALE GENOMIC DNA]</scope>
    <source>
        <strain evidence="4">DOLZORAL124_49_17</strain>
    </source>
</reference>
<sequence>MSIWDPKQTLDSIGAGSGSEQKRSSRVAEAIKNELSELLVTRVADPRLAGAHISRVEVSGDLGLARIFYTVFGDKKQIRAAGKGFDRASGFMRSHIAKTLNLRFTPALQFQYDSVADKVAELDGLFQEIANERKVAADDS</sequence>
<comment type="caution">
    <text evidence="4">The sequence shown here is derived from an EMBL/GenBank/DDBJ whole genome shotgun (WGS) entry which is preliminary data.</text>
</comment>
<keyword evidence="2" id="KW-0963">Cytoplasm</keyword>
<dbReference type="GO" id="GO:0030490">
    <property type="term" value="P:maturation of SSU-rRNA"/>
    <property type="evidence" value="ECO:0007669"/>
    <property type="project" value="UniProtKB-UniRule"/>
</dbReference>
<dbReference type="InterPro" id="IPR000238">
    <property type="entry name" value="RbfA"/>
</dbReference>
<organism evidence="4 5">
    <name type="scientific">candidate division KSB3 bacterium</name>
    <dbReference type="NCBI Taxonomy" id="2044937"/>
    <lineage>
        <taxon>Bacteria</taxon>
        <taxon>candidate division KSB3</taxon>
    </lineage>
</organism>
<evidence type="ECO:0000313" key="5">
    <source>
        <dbReference type="Proteomes" id="UP000229740"/>
    </source>
</evidence>
<evidence type="ECO:0000256" key="2">
    <source>
        <dbReference type="HAMAP-Rule" id="MF_00003"/>
    </source>
</evidence>
<accession>A0A2G6E064</accession>
<evidence type="ECO:0000256" key="1">
    <source>
        <dbReference type="ARBA" id="ARBA00022517"/>
    </source>
</evidence>
<dbReference type="EMBL" id="PDPS01000090">
    <property type="protein sequence ID" value="PID55493.1"/>
    <property type="molecule type" value="Genomic_DNA"/>
</dbReference>
<dbReference type="NCBIfam" id="TIGR00082">
    <property type="entry name" value="rbfA"/>
    <property type="match status" value="1"/>
</dbReference>
<dbReference type="HAMAP" id="MF_00003">
    <property type="entry name" value="RbfA"/>
    <property type="match status" value="1"/>
</dbReference>
<dbReference type="Pfam" id="PF02033">
    <property type="entry name" value="RBFA"/>
    <property type="match status" value="1"/>
</dbReference>
<dbReference type="InterPro" id="IPR015946">
    <property type="entry name" value="KH_dom-like_a/b"/>
</dbReference>
<dbReference type="InterPro" id="IPR023799">
    <property type="entry name" value="RbfA_dom_sf"/>
</dbReference>
<keyword evidence="1 2" id="KW-0690">Ribosome biogenesis</keyword>
<dbReference type="SUPFAM" id="SSF89919">
    <property type="entry name" value="Ribosome-binding factor A, RbfA"/>
    <property type="match status" value="1"/>
</dbReference>
<dbReference type="PROSITE" id="PS01319">
    <property type="entry name" value="RBFA"/>
    <property type="match status" value="1"/>
</dbReference>
<dbReference type="GO" id="GO:0005829">
    <property type="term" value="C:cytosol"/>
    <property type="evidence" value="ECO:0007669"/>
    <property type="project" value="TreeGrafter"/>
</dbReference>
<dbReference type="Proteomes" id="UP000229740">
    <property type="component" value="Unassembled WGS sequence"/>
</dbReference>
<dbReference type="PANTHER" id="PTHR33515">
    <property type="entry name" value="RIBOSOME-BINDING FACTOR A, CHLOROPLASTIC-RELATED"/>
    <property type="match status" value="1"/>
</dbReference>
<dbReference type="GO" id="GO:0043024">
    <property type="term" value="F:ribosomal small subunit binding"/>
    <property type="evidence" value="ECO:0007669"/>
    <property type="project" value="TreeGrafter"/>
</dbReference>
<gene>
    <name evidence="2 4" type="primary">rbfA</name>
    <name evidence="4" type="ORF">CSB45_15755</name>
</gene>
<dbReference type="AlphaFoldDB" id="A0A2G6E064"/>
<dbReference type="PANTHER" id="PTHR33515:SF1">
    <property type="entry name" value="RIBOSOME-BINDING FACTOR A, CHLOROPLASTIC-RELATED"/>
    <property type="match status" value="1"/>
</dbReference>
<comment type="function">
    <text evidence="2">One of several proteins that assist in the late maturation steps of the functional core of the 30S ribosomal subunit. Associates with free 30S ribosomal subunits (but not with 30S subunits that are part of 70S ribosomes or polysomes). Required for efficient processing of 16S rRNA. May interact with the 5'-terminal helix region of 16S rRNA.</text>
</comment>
<comment type="subcellular location">
    <subcellularLocation>
        <location evidence="2">Cytoplasm</location>
    </subcellularLocation>
</comment>
<name>A0A2G6E064_9BACT</name>
<dbReference type="InterPro" id="IPR020053">
    <property type="entry name" value="Ribosome-bd_factorA_CS"/>
</dbReference>
<evidence type="ECO:0000313" key="4">
    <source>
        <dbReference type="EMBL" id="PID55493.1"/>
    </source>
</evidence>
<proteinExistence type="inferred from homology"/>
<protein>
    <recommendedName>
        <fullName evidence="2">Ribosome-binding factor A</fullName>
    </recommendedName>
</protein>
<dbReference type="Gene3D" id="3.30.300.20">
    <property type="match status" value="1"/>
</dbReference>
<feature type="region of interest" description="Disordered" evidence="3">
    <location>
        <begin position="1"/>
        <end position="25"/>
    </location>
</feature>
<comment type="similarity">
    <text evidence="2">Belongs to the RbfA family.</text>
</comment>